<reference evidence="1 2" key="1">
    <citation type="submission" date="2024-07" db="EMBL/GenBank/DDBJ databases">
        <title>Active virus-host system and metabolic interactions in a Lokiarchaeon culture.</title>
        <authorList>
            <person name="Ponce Toledo R.I."/>
            <person name="Rodrigues Oliveira T."/>
            <person name="Schleper C."/>
        </authorList>
    </citation>
    <scope>NUCLEOTIDE SEQUENCE [LARGE SCALE GENOMIC DNA]</scope>
    <source>
        <strain evidence="1 2">B35</strain>
    </source>
</reference>
<evidence type="ECO:0000313" key="2">
    <source>
        <dbReference type="Proteomes" id="UP001568358"/>
    </source>
</evidence>
<dbReference type="RefSeq" id="WP_371150839.1">
    <property type="nucleotide sequence ID" value="NZ_JBFSOO010000010.1"/>
</dbReference>
<name>A0ABV4JXX0_9BACT</name>
<dbReference type="Proteomes" id="UP001568358">
    <property type="component" value="Unassembled WGS sequence"/>
</dbReference>
<dbReference type="EMBL" id="JBFSOO010000010">
    <property type="protein sequence ID" value="MEZ6854353.1"/>
    <property type="molecule type" value="Genomic_DNA"/>
</dbReference>
<dbReference type="Pfam" id="PF05488">
    <property type="entry name" value="PAAR_motif"/>
    <property type="match status" value="1"/>
</dbReference>
<dbReference type="InterPro" id="IPR008727">
    <property type="entry name" value="PAAR_motif"/>
</dbReference>
<protein>
    <submittedName>
        <fullName evidence="1">Type VI secretion system PAAR protein</fullName>
    </submittedName>
</protein>
<evidence type="ECO:0000313" key="1">
    <source>
        <dbReference type="EMBL" id="MEZ6854353.1"/>
    </source>
</evidence>
<dbReference type="NCBIfam" id="NF033420">
    <property type="entry name" value="T6SS_PAAR_dom"/>
    <property type="match status" value="1"/>
</dbReference>
<sequence>MRKAVKVGDIGTEHDGFHPTKVTAGSSDVFIDGKPAARVGDPLEPHDKPNNPKHNRAIATGSSTVFINGKPAALTGGRIDCGGVTIGSGTVNIGDQPPAGSAFNALSESLIYNRKFIIRDAEGTPIANMPYKIELANGKIIKGITNLKGETNFTYSQNEPIDMKVYTRSF</sequence>
<accession>A0ABV4JXX0</accession>
<comment type="caution">
    <text evidence="1">The sequence shown here is derived from an EMBL/GenBank/DDBJ whole genome shotgun (WGS) entry which is preliminary data.</text>
</comment>
<gene>
    <name evidence="1" type="ORF">AB2Z07_12585</name>
</gene>
<dbReference type="Gene3D" id="2.60.200.60">
    <property type="match status" value="1"/>
</dbReference>
<proteinExistence type="predicted"/>
<keyword evidence="2" id="KW-1185">Reference proteome</keyword>
<organism evidence="1 2">
    <name type="scientific">Halodesulfovibrio aestuarii</name>
    <dbReference type="NCBI Taxonomy" id="126333"/>
    <lineage>
        <taxon>Bacteria</taxon>
        <taxon>Pseudomonadati</taxon>
        <taxon>Thermodesulfobacteriota</taxon>
        <taxon>Desulfovibrionia</taxon>
        <taxon>Desulfovibrionales</taxon>
        <taxon>Desulfovibrionaceae</taxon>
        <taxon>Halodesulfovibrio</taxon>
    </lineage>
</organism>
<dbReference type="CDD" id="cd14737">
    <property type="entry name" value="PAAR_1"/>
    <property type="match status" value="1"/>
</dbReference>